<sequence length="75" mass="8415">MKLARDEIDCEAHRLWFSTHTGSSSLFASIMLMSTIMGEARKIRMTDHTPPSMYSLFLPMATDAFVFGKSFGFGC</sequence>
<dbReference type="EMBL" id="CM000883">
    <property type="protein sequence ID" value="KQJ88764.1"/>
    <property type="molecule type" value="Genomic_DNA"/>
</dbReference>
<reference evidence="2" key="2">
    <citation type="submission" date="2017-06" db="EMBL/GenBank/DDBJ databases">
        <title>WGS assembly of Brachypodium distachyon.</title>
        <authorList>
            <consortium name="The International Brachypodium Initiative"/>
            <person name="Lucas S."/>
            <person name="Harmon-Smith M."/>
            <person name="Lail K."/>
            <person name="Tice H."/>
            <person name="Grimwood J."/>
            <person name="Bruce D."/>
            <person name="Barry K."/>
            <person name="Shu S."/>
            <person name="Lindquist E."/>
            <person name="Wang M."/>
            <person name="Pitluck S."/>
            <person name="Vogel J.P."/>
            <person name="Garvin D.F."/>
            <person name="Mockler T.C."/>
            <person name="Schmutz J."/>
            <person name="Rokhsar D."/>
            <person name="Bevan M.W."/>
        </authorList>
    </citation>
    <scope>NUCLEOTIDE SEQUENCE</scope>
    <source>
        <strain evidence="2">Bd21</strain>
    </source>
</reference>
<keyword evidence="1" id="KW-0812">Transmembrane</keyword>
<dbReference type="AlphaFoldDB" id="A0A0Q3ER36"/>
<evidence type="ECO:0000313" key="3">
    <source>
        <dbReference type="EnsemblPlants" id="KQJ88764"/>
    </source>
</evidence>
<organism evidence="2">
    <name type="scientific">Brachypodium distachyon</name>
    <name type="common">Purple false brome</name>
    <name type="synonym">Trachynia distachya</name>
    <dbReference type="NCBI Taxonomy" id="15368"/>
    <lineage>
        <taxon>Eukaryota</taxon>
        <taxon>Viridiplantae</taxon>
        <taxon>Streptophyta</taxon>
        <taxon>Embryophyta</taxon>
        <taxon>Tracheophyta</taxon>
        <taxon>Spermatophyta</taxon>
        <taxon>Magnoliopsida</taxon>
        <taxon>Liliopsida</taxon>
        <taxon>Poales</taxon>
        <taxon>Poaceae</taxon>
        <taxon>BOP clade</taxon>
        <taxon>Pooideae</taxon>
        <taxon>Stipodae</taxon>
        <taxon>Brachypodieae</taxon>
        <taxon>Brachypodium</taxon>
    </lineage>
</organism>
<dbReference type="EnsemblPlants" id="KQJ88764">
    <property type="protein sequence ID" value="KQJ88764"/>
    <property type="gene ID" value="BRADI_4g21005v3"/>
</dbReference>
<dbReference type="Gramene" id="KQJ88764">
    <property type="protein sequence ID" value="KQJ88764"/>
    <property type="gene ID" value="BRADI_4g21005v3"/>
</dbReference>
<keyword evidence="1" id="KW-1133">Transmembrane helix</keyword>
<accession>A0A0Q3ER36</accession>
<name>A0A0Q3ER36_BRADI</name>
<feature type="transmembrane region" description="Helical" evidence="1">
    <location>
        <begin position="15"/>
        <end position="36"/>
    </location>
</feature>
<gene>
    <name evidence="2" type="ORF">BRADI_4g21005v3</name>
</gene>
<dbReference type="Proteomes" id="UP000008810">
    <property type="component" value="Chromosome 4"/>
</dbReference>
<reference evidence="3" key="3">
    <citation type="submission" date="2018-08" db="UniProtKB">
        <authorList>
            <consortium name="EnsemblPlants"/>
        </authorList>
    </citation>
    <scope>IDENTIFICATION</scope>
    <source>
        <strain evidence="3">cv. Bd21</strain>
    </source>
</reference>
<evidence type="ECO:0000256" key="1">
    <source>
        <dbReference type="SAM" id="Phobius"/>
    </source>
</evidence>
<evidence type="ECO:0000313" key="4">
    <source>
        <dbReference type="Proteomes" id="UP000008810"/>
    </source>
</evidence>
<keyword evidence="4" id="KW-1185">Reference proteome</keyword>
<protein>
    <submittedName>
        <fullName evidence="2 3">Uncharacterized protein</fullName>
    </submittedName>
</protein>
<reference evidence="2 3" key="1">
    <citation type="journal article" date="2010" name="Nature">
        <title>Genome sequencing and analysis of the model grass Brachypodium distachyon.</title>
        <authorList>
            <consortium name="International Brachypodium Initiative"/>
        </authorList>
    </citation>
    <scope>NUCLEOTIDE SEQUENCE [LARGE SCALE GENOMIC DNA]</scope>
    <source>
        <strain evidence="2 3">Bd21</strain>
    </source>
</reference>
<dbReference type="InParanoid" id="A0A0Q3ER36"/>
<keyword evidence="1" id="KW-0472">Membrane</keyword>
<proteinExistence type="predicted"/>
<evidence type="ECO:0000313" key="2">
    <source>
        <dbReference type="EMBL" id="KQJ88764.1"/>
    </source>
</evidence>